<feature type="domain" description="Nephrocystin 3-like N-terminal" evidence="2">
    <location>
        <begin position="37"/>
        <end position="195"/>
    </location>
</feature>
<dbReference type="Pfam" id="PF24883">
    <property type="entry name" value="NPHP3_N"/>
    <property type="match status" value="1"/>
</dbReference>
<dbReference type="InterPro" id="IPR056884">
    <property type="entry name" value="NPHP3-like_N"/>
</dbReference>
<name>A0A545VI43_9HYPO</name>
<keyword evidence="4" id="KW-1185">Reference proteome</keyword>
<sequence>MRDQKEDNKVSELLQELRQLAEKYESGRDINPGLVKGTSEWFFSDEALLNWRDSAGAGIFWLTAGLGCGKSVLAKILVKGGHLTRPLTTVDVGAATFTTKSASLLSDDSLTDIRTRPALVEYRKNGRLLMDDADRLWGLLVQCAASMNGRDVICVLDALDECHVAARNQFLYTLDTFYGDKNETSATENLKFFITMAIRLLKLDEANFALTYALADLVTEEDLEPWRGDFKTTVKNLCGLIISVYDDELHFIYLTAREFLVKDLR</sequence>
<comment type="caution">
    <text evidence="3">The sequence shown here is derived from an EMBL/GenBank/DDBJ whole genome shotgun (WGS) entry which is preliminary data.</text>
</comment>
<protein>
    <recommendedName>
        <fullName evidence="2">Nephrocystin 3-like N-terminal domain-containing protein</fullName>
    </recommendedName>
</protein>
<dbReference type="InterPro" id="IPR027417">
    <property type="entry name" value="P-loop_NTPase"/>
</dbReference>
<organism evidence="3 4">
    <name type="scientific">Cordyceps javanica</name>
    <dbReference type="NCBI Taxonomy" id="43265"/>
    <lineage>
        <taxon>Eukaryota</taxon>
        <taxon>Fungi</taxon>
        <taxon>Dikarya</taxon>
        <taxon>Ascomycota</taxon>
        <taxon>Pezizomycotina</taxon>
        <taxon>Sordariomycetes</taxon>
        <taxon>Hypocreomycetidae</taxon>
        <taxon>Hypocreales</taxon>
        <taxon>Cordycipitaceae</taxon>
        <taxon>Cordyceps</taxon>
    </lineage>
</organism>
<dbReference type="PANTHER" id="PTHR10039">
    <property type="entry name" value="AMELOGENIN"/>
    <property type="match status" value="1"/>
</dbReference>
<dbReference type="SUPFAM" id="SSF52540">
    <property type="entry name" value="P-loop containing nucleoside triphosphate hydrolases"/>
    <property type="match status" value="1"/>
</dbReference>
<dbReference type="AlphaFoldDB" id="A0A545VI43"/>
<dbReference type="OrthoDB" id="194358at2759"/>
<proteinExistence type="predicted"/>
<evidence type="ECO:0000313" key="4">
    <source>
        <dbReference type="Proteomes" id="UP000315783"/>
    </source>
</evidence>
<keyword evidence="1" id="KW-0677">Repeat</keyword>
<dbReference type="EMBL" id="SPUK01000044">
    <property type="protein sequence ID" value="TQV90012.1"/>
    <property type="molecule type" value="Genomic_DNA"/>
</dbReference>
<dbReference type="Proteomes" id="UP000315783">
    <property type="component" value="Unassembled WGS sequence"/>
</dbReference>
<evidence type="ECO:0000256" key="1">
    <source>
        <dbReference type="ARBA" id="ARBA00022737"/>
    </source>
</evidence>
<accession>A0A545VI43</accession>
<reference evidence="3 4" key="1">
    <citation type="journal article" date="2019" name="Appl. Microbiol. Biotechnol.">
        <title>Genome sequence of Isaria javanica and comparative genome analysis insights into family S53 peptidase evolution in fungal entomopathogens.</title>
        <authorList>
            <person name="Lin R."/>
            <person name="Zhang X."/>
            <person name="Xin B."/>
            <person name="Zou M."/>
            <person name="Gao Y."/>
            <person name="Qin F."/>
            <person name="Hu Q."/>
            <person name="Xie B."/>
            <person name="Cheng X."/>
        </authorList>
    </citation>
    <scope>NUCLEOTIDE SEQUENCE [LARGE SCALE GENOMIC DNA]</scope>
    <source>
        <strain evidence="3 4">IJ1G</strain>
    </source>
</reference>
<dbReference type="PANTHER" id="PTHR10039:SF5">
    <property type="entry name" value="NACHT DOMAIN-CONTAINING PROTEIN"/>
    <property type="match status" value="1"/>
</dbReference>
<gene>
    <name evidence="3" type="ORF">IF1G_11321</name>
</gene>
<evidence type="ECO:0000259" key="2">
    <source>
        <dbReference type="Pfam" id="PF24883"/>
    </source>
</evidence>
<evidence type="ECO:0000313" key="3">
    <source>
        <dbReference type="EMBL" id="TQV90012.1"/>
    </source>
</evidence>